<name>B7FX30_PHATC</name>
<dbReference type="AlphaFoldDB" id="B7FX30"/>
<feature type="transmembrane region" description="Helical" evidence="2">
    <location>
        <begin position="29"/>
        <end position="47"/>
    </location>
</feature>
<dbReference type="RefSeq" id="XP_002179265.1">
    <property type="nucleotide sequence ID" value="XM_002179229.1"/>
</dbReference>
<dbReference type="eggNOG" id="KOG4197">
    <property type="taxonomic scope" value="Eukaryota"/>
</dbReference>
<evidence type="ECO:0008006" key="5">
    <source>
        <dbReference type="Google" id="ProtNLM"/>
    </source>
</evidence>
<reference evidence="4" key="2">
    <citation type="submission" date="2008-08" db="EMBL/GenBank/DDBJ databases">
        <authorList>
            <consortium name="Diatom Consortium"/>
            <person name="Grigoriev I."/>
            <person name="Grimwood J."/>
            <person name="Kuo A."/>
            <person name="Otillar R.P."/>
            <person name="Salamov A."/>
            <person name="Detter J.C."/>
            <person name="Lindquist E."/>
            <person name="Shapiro H."/>
            <person name="Lucas S."/>
            <person name="Glavina del Rio T."/>
            <person name="Pitluck S."/>
            <person name="Rokhsar D."/>
            <person name="Bowler C."/>
        </authorList>
    </citation>
    <scope>GENOME REANNOTATION</scope>
    <source>
        <strain evidence="4">CCAP 1055/1</strain>
    </source>
</reference>
<dbReference type="Proteomes" id="UP000000759">
    <property type="component" value="Chromosome 6"/>
</dbReference>
<keyword evidence="2" id="KW-1133">Transmembrane helix</keyword>
<dbReference type="KEGG" id="pti:PHATRDRAFT_34924"/>
<sequence length="528" mass="59485">MTQLIASDTVAEGDTFVCRRRRLRQSYSSSGSASAAIGPIVAILLLLSHQGEAFLHSQESCLRRVSPRYMVSSSQRIRSNKSVVLRNRLQATSIDYEDGSQSRLIPEDVSDMQALRQKIWDLEQQTHMLIKANDLQGALEGIQRLLEVIRVSSANAATASDNTMMRSMSQCLDRSVQTFAARTFNVKMESPSRARKHVMMGVEALQLQLSSQFLSEPYNLLPKMTFLNALKALTQLIEVGRGEQHDPLLSNMSAAAFRILQRLVTGVGIRNKSSPLVVYEKDFCMVLNAFTESGRMDMAHRIIALQERTEHAPPLSPVAFSILLKGYGRLKDLQQDRLALETFKYYFHKRNGQAKLKPDVVSFSTLISALLKKNTSDSRGSALHLYNEMQLKALIKPDNALVDIVLKALLKTAQTNWLTDSDVRFVANVLRDAENLGWADGQLYRRKRAVRAVLADRLRETFNQDDDLYRLVSPDVGVDELFQKHGWNQVDSGFRLWGRNNDVADGEGVDKFLQSKGWNNVDSGFRIF</sequence>
<dbReference type="STRING" id="556484.B7FX30"/>
<reference evidence="3 4" key="1">
    <citation type="journal article" date="2008" name="Nature">
        <title>The Phaeodactylum genome reveals the evolutionary history of diatom genomes.</title>
        <authorList>
            <person name="Bowler C."/>
            <person name="Allen A.E."/>
            <person name="Badger J.H."/>
            <person name="Grimwood J."/>
            <person name="Jabbari K."/>
            <person name="Kuo A."/>
            <person name="Maheswari U."/>
            <person name="Martens C."/>
            <person name="Maumus F."/>
            <person name="Otillar R.P."/>
            <person name="Rayko E."/>
            <person name="Salamov A."/>
            <person name="Vandepoele K."/>
            <person name="Beszteri B."/>
            <person name="Gruber A."/>
            <person name="Heijde M."/>
            <person name="Katinka M."/>
            <person name="Mock T."/>
            <person name="Valentin K."/>
            <person name="Verret F."/>
            <person name="Berges J.A."/>
            <person name="Brownlee C."/>
            <person name="Cadoret J.P."/>
            <person name="Chiovitti A."/>
            <person name="Choi C.J."/>
            <person name="Coesel S."/>
            <person name="De Martino A."/>
            <person name="Detter J.C."/>
            <person name="Durkin C."/>
            <person name="Falciatore A."/>
            <person name="Fournet J."/>
            <person name="Haruta M."/>
            <person name="Huysman M.J."/>
            <person name="Jenkins B.D."/>
            <person name="Jiroutova K."/>
            <person name="Jorgensen R.E."/>
            <person name="Joubert Y."/>
            <person name="Kaplan A."/>
            <person name="Kroger N."/>
            <person name="Kroth P.G."/>
            <person name="La Roche J."/>
            <person name="Lindquist E."/>
            <person name="Lommer M."/>
            <person name="Martin-Jezequel V."/>
            <person name="Lopez P.J."/>
            <person name="Lucas S."/>
            <person name="Mangogna M."/>
            <person name="McGinnis K."/>
            <person name="Medlin L.K."/>
            <person name="Montsant A."/>
            <person name="Oudot-Le Secq M.P."/>
            <person name="Napoli C."/>
            <person name="Obornik M."/>
            <person name="Parker M.S."/>
            <person name="Petit J.L."/>
            <person name="Porcel B.M."/>
            <person name="Poulsen N."/>
            <person name="Robison M."/>
            <person name="Rychlewski L."/>
            <person name="Rynearson T.A."/>
            <person name="Schmutz J."/>
            <person name="Shapiro H."/>
            <person name="Siaut M."/>
            <person name="Stanley M."/>
            <person name="Sussman M.R."/>
            <person name="Taylor A.R."/>
            <person name="Vardi A."/>
            <person name="von Dassow P."/>
            <person name="Vyverman W."/>
            <person name="Willis A."/>
            <person name="Wyrwicz L.S."/>
            <person name="Rokhsar D.S."/>
            <person name="Weissenbach J."/>
            <person name="Armbrust E.V."/>
            <person name="Green B.R."/>
            <person name="Van de Peer Y."/>
            <person name="Grigoriev I.V."/>
        </authorList>
    </citation>
    <scope>NUCLEOTIDE SEQUENCE [LARGE SCALE GENOMIC DNA]</scope>
    <source>
        <strain evidence="3 4">CCAP 1055/1</strain>
    </source>
</reference>
<keyword evidence="2" id="KW-0812">Transmembrane</keyword>
<keyword evidence="4" id="KW-1185">Reference proteome</keyword>
<evidence type="ECO:0000313" key="4">
    <source>
        <dbReference type="Proteomes" id="UP000000759"/>
    </source>
</evidence>
<dbReference type="GeneID" id="7200134"/>
<dbReference type="InParanoid" id="B7FX30"/>
<organism evidence="3 4">
    <name type="scientific">Phaeodactylum tricornutum (strain CCAP 1055/1)</name>
    <dbReference type="NCBI Taxonomy" id="556484"/>
    <lineage>
        <taxon>Eukaryota</taxon>
        <taxon>Sar</taxon>
        <taxon>Stramenopiles</taxon>
        <taxon>Ochrophyta</taxon>
        <taxon>Bacillariophyta</taxon>
        <taxon>Bacillariophyceae</taxon>
        <taxon>Bacillariophycidae</taxon>
        <taxon>Naviculales</taxon>
        <taxon>Phaeodactylaceae</taxon>
        <taxon>Phaeodactylum</taxon>
    </lineage>
</organism>
<dbReference type="PANTHER" id="PTHR47942">
    <property type="entry name" value="TETRATRICOPEPTIDE REPEAT (TPR)-LIKE SUPERFAMILY PROTEIN-RELATED"/>
    <property type="match status" value="1"/>
</dbReference>
<evidence type="ECO:0000256" key="2">
    <source>
        <dbReference type="SAM" id="Phobius"/>
    </source>
</evidence>
<dbReference type="InterPro" id="IPR011990">
    <property type="entry name" value="TPR-like_helical_dom_sf"/>
</dbReference>
<evidence type="ECO:0000256" key="1">
    <source>
        <dbReference type="ARBA" id="ARBA00022737"/>
    </source>
</evidence>
<dbReference type="OrthoDB" id="44725at2759"/>
<gene>
    <name evidence="3" type="ORF">PHATRDRAFT_34924</name>
</gene>
<proteinExistence type="predicted"/>
<dbReference type="PaxDb" id="2850-Phatr34924"/>
<dbReference type="Gene3D" id="1.25.40.10">
    <property type="entry name" value="Tetratricopeptide repeat domain"/>
    <property type="match status" value="1"/>
</dbReference>
<dbReference type="InterPro" id="IPR051222">
    <property type="entry name" value="PPR/CCM1_RNA-binding"/>
</dbReference>
<keyword evidence="2" id="KW-0472">Membrane</keyword>
<evidence type="ECO:0000313" key="3">
    <source>
        <dbReference type="EMBL" id="EEC49088.1"/>
    </source>
</evidence>
<protein>
    <recommendedName>
        <fullName evidence="5">Pentatricopeptide repeat-containing protein</fullName>
    </recommendedName>
</protein>
<accession>B7FX30</accession>
<dbReference type="EMBL" id="CM000609">
    <property type="protein sequence ID" value="EEC49088.1"/>
    <property type="molecule type" value="Genomic_DNA"/>
</dbReference>
<dbReference type="PANTHER" id="PTHR47942:SF63">
    <property type="entry name" value="PENTATRICOPEPTIDE REPEAT-CONTAINING PROTEIN"/>
    <property type="match status" value="1"/>
</dbReference>
<keyword evidence="1" id="KW-0677">Repeat</keyword>